<feature type="chain" id="PRO_5025366662" evidence="1">
    <location>
        <begin position="25"/>
        <end position="114"/>
    </location>
</feature>
<organism evidence="2">
    <name type="scientific">Ixodes ricinus</name>
    <name type="common">Common tick</name>
    <name type="synonym">Acarus ricinus</name>
    <dbReference type="NCBI Taxonomy" id="34613"/>
    <lineage>
        <taxon>Eukaryota</taxon>
        <taxon>Metazoa</taxon>
        <taxon>Ecdysozoa</taxon>
        <taxon>Arthropoda</taxon>
        <taxon>Chelicerata</taxon>
        <taxon>Arachnida</taxon>
        <taxon>Acari</taxon>
        <taxon>Parasitiformes</taxon>
        <taxon>Ixodida</taxon>
        <taxon>Ixodoidea</taxon>
        <taxon>Ixodidae</taxon>
        <taxon>Ixodinae</taxon>
        <taxon>Ixodes</taxon>
    </lineage>
</organism>
<feature type="signal peptide" evidence="1">
    <location>
        <begin position="1"/>
        <end position="24"/>
    </location>
</feature>
<proteinExistence type="predicted"/>
<dbReference type="AlphaFoldDB" id="A0A6B0UL56"/>
<evidence type="ECO:0000313" key="2">
    <source>
        <dbReference type="EMBL" id="MXU90301.1"/>
    </source>
</evidence>
<evidence type="ECO:0000256" key="1">
    <source>
        <dbReference type="SAM" id="SignalP"/>
    </source>
</evidence>
<keyword evidence="1" id="KW-0732">Signal</keyword>
<accession>A0A6B0UL56</accession>
<name>A0A6B0UL56_IXORI</name>
<reference evidence="2" key="1">
    <citation type="submission" date="2019-12" db="EMBL/GenBank/DDBJ databases">
        <title>An insight into the sialome of adult female Ixodes ricinus ticks feeding for 6 days.</title>
        <authorList>
            <person name="Perner J."/>
            <person name="Ribeiro J.M.C."/>
        </authorList>
    </citation>
    <scope>NUCLEOTIDE SEQUENCE</scope>
    <source>
        <strain evidence="2">Semi-engorged</strain>
        <tissue evidence="2">Salivary glands</tissue>
    </source>
</reference>
<dbReference type="EMBL" id="GIFC01008218">
    <property type="protein sequence ID" value="MXU90301.1"/>
    <property type="molecule type" value="Transcribed_RNA"/>
</dbReference>
<protein>
    <submittedName>
        <fullName evidence="2">Putative salivary secreted protein</fullName>
    </submittedName>
</protein>
<sequence length="114" mass="12657">MISTRVVFAFAALALIYVTEQASTATNDCPKVTPESFNGWNKTTRPDRPPFRLGAFCEMRNISKESEEKCIGNGIQKTPDCTLCCSCVTDGGKIFYNRTALPSHFCKSRGKNKH</sequence>